<comment type="caution">
    <text evidence="3">The sequence shown here is derived from an EMBL/GenBank/DDBJ whole genome shotgun (WGS) entry which is preliminary data.</text>
</comment>
<keyword evidence="4" id="KW-1185">Reference proteome</keyword>
<evidence type="ECO:0000256" key="1">
    <source>
        <dbReference type="SAM" id="MobiDB-lite"/>
    </source>
</evidence>
<proteinExistence type="predicted"/>
<dbReference type="EMBL" id="PXXK01000059">
    <property type="protein sequence ID" value="RFN52767.1"/>
    <property type="molecule type" value="Genomic_DNA"/>
</dbReference>
<feature type="region of interest" description="Disordered" evidence="1">
    <location>
        <begin position="149"/>
        <end position="188"/>
    </location>
</feature>
<dbReference type="PROSITE" id="PS00028">
    <property type="entry name" value="ZINC_FINGER_C2H2_1"/>
    <property type="match status" value="1"/>
</dbReference>
<evidence type="ECO:0000313" key="4">
    <source>
        <dbReference type="Proteomes" id="UP000265631"/>
    </source>
</evidence>
<feature type="compositionally biased region" description="Acidic residues" evidence="1">
    <location>
        <begin position="166"/>
        <end position="187"/>
    </location>
</feature>
<feature type="domain" description="C2H2-type" evidence="2">
    <location>
        <begin position="257"/>
        <end position="278"/>
    </location>
</feature>
<dbReference type="Proteomes" id="UP000265631">
    <property type="component" value="Unassembled WGS sequence"/>
</dbReference>
<dbReference type="SUPFAM" id="SSF53098">
    <property type="entry name" value="Ribonuclease H-like"/>
    <property type="match status" value="1"/>
</dbReference>
<protein>
    <recommendedName>
        <fullName evidence="2">C2H2-type domain-containing protein</fullName>
    </recommendedName>
</protein>
<evidence type="ECO:0000313" key="3">
    <source>
        <dbReference type="EMBL" id="RFN52767.1"/>
    </source>
</evidence>
<accession>A0A395MYF2</accession>
<organism evidence="3 4">
    <name type="scientific">Fusarium flagelliforme</name>
    <dbReference type="NCBI Taxonomy" id="2675880"/>
    <lineage>
        <taxon>Eukaryota</taxon>
        <taxon>Fungi</taxon>
        <taxon>Dikarya</taxon>
        <taxon>Ascomycota</taxon>
        <taxon>Pezizomycotina</taxon>
        <taxon>Sordariomycetes</taxon>
        <taxon>Hypocreomycetidae</taxon>
        <taxon>Hypocreales</taxon>
        <taxon>Nectriaceae</taxon>
        <taxon>Fusarium</taxon>
        <taxon>Fusarium incarnatum-equiseti species complex</taxon>
    </lineage>
</organism>
<name>A0A395MYF2_9HYPO</name>
<sequence>MAVRRAFHTGRSPRTRDIKRAYEIAMPVSDQDVITGLDNETRDKLRTIRNEAKYLLAIDKVNLDSKGLLDLIIFGCKIMCLPQIHVNKRQWIESELGLLLEKRKKLGLDGDRYIESVKADRYKPWIKELNGWAKLVTLSYTSSDNVTPPYQLPASEVHEQYPSADSDSESESEDYSDEEDDEEDDGDDIQRVLTSTDLDSKISNAETSNTCSSHECVENLATREERRTHALCCPATCLRSSVVRPDLPLQVSRKVGCEHCDEKFYLQESLDMHASAKHKPAYRLCTHSDCEGQKELYSDWELNVHVILTHDAAEHRCFFPGCRFKSHAKLATSRKRSLLQHLGGKHGLYTTSWESLRMFNLEEVENARTMDDPGKTYMVLQRHVDTSTLDIDLRLPSVLLENSDLDDTGYLENGPPSVFKKLAFYAEFRKQTEIYQYNLDELRSLSYDGTLKYRKGTSLCEEHALELVDWSVLRSPVRASVEKILARGSDFDICTPIEATRFLADTEMKYTGMTPEETQFLRDLRDQRNVFFTDTETVGTLLVQVSVVDAKRNTVFSSYIHHGCKTVRDIWALASERVGRKLHAREAKGLRRAFGSPSENPPEGHDVPWLARQWEQLLNEFPDMQVAEWSTSSCDEKIMRKTLHAAGYDLDNVLPAPDQWKLPLLWMRSTRPSLPGYSLGYVCSLFAPSPLVWAWHDSLVDSLMMYDLLKIRQQKLFDKKRATDNTVIYCGPMVSVGGG</sequence>
<reference evidence="3 4" key="1">
    <citation type="journal article" date="2018" name="PLoS Pathog.">
        <title>Evolution of structural diversity of trichothecenes, a family of toxins produced by plant pathogenic and entomopathogenic fungi.</title>
        <authorList>
            <person name="Proctor R.H."/>
            <person name="McCormick S.P."/>
            <person name="Kim H.S."/>
            <person name="Cardoza R.E."/>
            <person name="Stanley A.M."/>
            <person name="Lindo L."/>
            <person name="Kelly A."/>
            <person name="Brown D.W."/>
            <person name="Lee T."/>
            <person name="Vaughan M.M."/>
            <person name="Alexander N.J."/>
            <person name="Busman M."/>
            <person name="Gutierrez S."/>
        </authorList>
    </citation>
    <scope>NUCLEOTIDE SEQUENCE [LARGE SCALE GENOMIC DNA]</scope>
    <source>
        <strain evidence="3 4">NRRL 13405</strain>
    </source>
</reference>
<evidence type="ECO:0000259" key="2">
    <source>
        <dbReference type="PROSITE" id="PS00028"/>
    </source>
</evidence>
<dbReference type="InterPro" id="IPR012337">
    <property type="entry name" value="RNaseH-like_sf"/>
</dbReference>
<dbReference type="AlphaFoldDB" id="A0A395MYF2"/>
<dbReference type="SMART" id="SM00355">
    <property type="entry name" value="ZnF_C2H2"/>
    <property type="match status" value="3"/>
</dbReference>
<gene>
    <name evidence="3" type="ORF">FIE12Z_2926</name>
</gene>
<dbReference type="InterPro" id="IPR013087">
    <property type="entry name" value="Znf_C2H2_type"/>
</dbReference>